<accession>A0ABW4I463</accession>
<dbReference type="InterPro" id="IPR013424">
    <property type="entry name" value="Ice-binding_C"/>
</dbReference>
<proteinExistence type="predicted"/>
<dbReference type="InterPro" id="IPR013517">
    <property type="entry name" value="FG-GAP"/>
</dbReference>
<reference evidence="5" key="1">
    <citation type="journal article" date="2019" name="Int. J. Syst. Evol. Microbiol.">
        <title>The Global Catalogue of Microorganisms (GCM) 10K type strain sequencing project: providing services to taxonomists for standard genome sequencing and annotation.</title>
        <authorList>
            <consortium name="The Broad Institute Genomics Platform"/>
            <consortium name="The Broad Institute Genome Sequencing Center for Infectious Disease"/>
            <person name="Wu L."/>
            <person name="Ma J."/>
        </authorList>
    </citation>
    <scope>NUCLEOTIDE SEQUENCE [LARGE SCALE GENOMIC DNA]</scope>
    <source>
        <strain evidence="5">CGMCC 1.16275</strain>
    </source>
</reference>
<dbReference type="NCBIfam" id="NF035944">
    <property type="entry name" value="PEPxxWA-CTERM"/>
    <property type="match status" value="1"/>
</dbReference>
<comment type="caution">
    <text evidence="4">The sequence shown here is derived from an EMBL/GenBank/DDBJ whole genome shotgun (WGS) entry which is preliminary data.</text>
</comment>
<dbReference type="Proteomes" id="UP001597115">
    <property type="component" value="Unassembled WGS sequence"/>
</dbReference>
<sequence>MKLIIAIAVVAAAATSAQAAELVTGAATAAPHVKAFDTPSLTTEASFFAYPGIAGGVRVAVGDVNGDHVPDYVTAPSDGGATNVKVFSGTNLAEVRSFLAYAGSNAGVFVAAGDVNHDGVADIVTGLGAGPAGGHVKTFDGVTGAEIKSFFAYPGFAGAVRVAAGDLDGDGFADIVTGAGPGGGPHVKVFSGASGAELRSFFAFGPSFTGGVSVSAGTWAGENAIFVGAGAGGGPHVKAFRMSDLTELASFFAFDAGFTGGVNVAWGDYDGHAALYVATASGDAQVRVFDAVAGRNLGAMIGSFQPYAGFTGGVEIAAVAPPSNGGVPEPTTWAMMLGGFGLAGAALRTRRRFRGITARP</sequence>
<organism evidence="4 5">
    <name type="scientific">Sphingomonas tabacisoli</name>
    <dbReference type="NCBI Taxonomy" id="2249466"/>
    <lineage>
        <taxon>Bacteria</taxon>
        <taxon>Pseudomonadati</taxon>
        <taxon>Pseudomonadota</taxon>
        <taxon>Alphaproteobacteria</taxon>
        <taxon>Sphingomonadales</taxon>
        <taxon>Sphingomonadaceae</taxon>
        <taxon>Sphingomonas</taxon>
    </lineage>
</organism>
<dbReference type="Pfam" id="PF01839">
    <property type="entry name" value="FG-GAP"/>
    <property type="match status" value="1"/>
</dbReference>
<evidence type="ECO:0000313" key="4">
    <source>
        <dbReference type="EMBL" id="MFD1612761.1"/>
    </source>
</evidence>
<dbReference type="NCBIfam" id="TIGR02595">
    <property type="entry name" value="PEP_CTERM"/>
    <property type="match status" value="1"/>
</dbReference>
<evidence type="ECO:0000259" key="3">
    <source>
        <dbReference type="Pfam" id="PF07589"/>
    </source>
</evidence>
<evidence type="ECO:0000313" key="5">
    <source>
        <dbReference type="Proteomes" id="UP001597115"/>
    </source>
</evidence>
<keyword evidence="1 2" id="KW-0732">Signal</keyword>
<dbReference type="RefSeq" id="WP_380890165.1">
    <property type="nucleotide sequence ID" value="NZ_JBHUDY010000002.1"/>
</dbReference>
<dbReference type="Pfam" id="PF07589">
    <property type="entry name" value="PEP-CTERM"/>
    <property type="match status" value="1"/>
</dbReference>
<feature type="chain" id="PRO_5045811720" evidence="2">
    <location>
        <begin position="20"/>
        <end position="360"/>
    </location>
</feature>
<dbReference type="SUPFAM" id="SSF69318">
    <property type="entry name" value="Integrin alpha N-terminal domain"/>
    <property type="match status" value="1"/>
</dbReference>
<feature type="signal peptide" evidence="2">
    <location>
        <begin position="1"/>
        <end position="19"/>
    </location>
</feature>
<keyword evidence="5" id="KW-1185">Reference proteome</keyword>
<dbReference type="Gene3D" id="2.130.10.130">
    <property type="entry name" value="Integrin alpha, N-terminal"/>
    <property type="match status" value="1"/>
</dbReference>
<protein>
    <submittedName>
        <fullName evidence="4">PEPxxWA-CTERM sorting domain-containing protein</fullName>
    </submittedName>
</protein>
<evidence type="ECO:0000256" key="1">
    <source>
        <dbReference type="ARBA" id="ARBA00022729"/>
    </source>
</evidence>
<evidence type="ECO:0000256" key="2">
    <source>
        <dbReference type="SAM" id="SignalP"/>
    </source>
</evidence>
<dbReference type="EMBL" id="JBHUDY010000002">
    <property type="protein sequence ID" value="MFD1612761.1"/>
    <property type="molecule type" value="Genomic_DNA"/>
</dbReference>
<gene>
    <name evidence="4" type="ORF">ACFSCW_13215</name>
</gene>
<name>A0ABW4I463_9SPHN</name>
<dbReference type="InterPro" id="IPR028994">
    <property type="entry name" value="Integrin_alpha_N"/>
</dbReference>
<feature type="domain" description="Ice-binding protein C-terminal" evidence="3">
    <location>
        <begin position="327"/>
        <end position="351"/>
    </location>
</feature>